<feature type="domain" description="Aladin seven-bladed propeller" evidence="1">
    <location>
        <begin position="144"/>
        <end position="315"/>
    </location>
</feature>
<gene>
    <name evidence="2" type="ORF">g.13104</name>
</gene>
<dbReference type="InterPro" id="IPR057403">
    <property type="entry name" value="Beta-prop_Aladin"/>
</dbReference>
<dbReference type="PANTHER" id="PTHR14494:SF0">
    <property type="entry name" value="ALADIN"/>
    <property type="match status" value="1"/>
</dbReference>
<accession>A0A1B6FRP2</accession>
<proteinExistence type="predicted"/>
<name>A0A1B6FRP2_9HEMI</name>
<dbReference type="Pfam" id="PF25460">
    <property type="entry name" value="Beta-prop_Aladin"/>
    <property type="match status" value="1"/>
</dbReference>
<dbReference type="InterPro" id="IPR015943">
    <property type="entry name" value="WD40/YVTN_repeat-like_dom_sf"/>
</dbReference>
<dbReference type="Gene3D" id="2.130.10.10">
    <property type="entry name" value="YVTN repeat-like/Quinoprotein amine dehydrogenase"/>
    <property type="match status" value="1"/>
</dbReference>
<dbReference type="PANTHER" id="PTHR14494">
    <property type="entry name" value="ALADIN/ADRACALIN/AAAS"/>
    <property type="match status" value="1"/>
</dbReference>
<protein>
    <recommendedName>
        <fullName evidence="1">Aladin seven-bladed propeller domain-containing protein</fullName>
    </recommendedName>
</protein>
<dbReference type="AlphaFoldDB" id="A0A1B6FRP2"/>
<sequence length="435" mass="47849">MACSLADFPSLPEGTQIPMCLVEGKVQYSTPDFTNVHIYTTSVSTHPHILISNDVLHPAMSKEDSNRVFLPVSQTLWKKLQQSWYEKGFVSMLEIASNPRENQGFIVLEFVAKQTLSALKVASKFYSLIPGYKKKESGEVLAPMLSQNSVYCRSNIRCLAWHPHCIKLAVAASDDSIRIYSENSQLIPLLKCRGQHLISSMAWRPLCASELAVGCELGVVIWHIDPNSVITRPSAANTHVLSRPNHMYVTSLAWSPHGDLLVSGSASDNTMYVWAVGLDKAVPLKRVGGGGISFVSWSPDSLKLFAATTNLVFRVGGEVSSLVWDKKGCYLAVTFKNCDIIAVFMTSFVQNLKVSPCCFIRGLVSESPAVIAFQENFTEGANLTIGWSSGRVQYFPIVFTELLSNEKSYEADMLAYDLPDVSTAYSPTASFVGFS</sequence>
<dbReference type="EMBL" id="GECZ01016919">
    <property type="protein sequence ID" value="JAS52850.1"/>
    <property type="molecule type" value="Transcribed_RNA"/>
</dbReference>
<organism evidence="2">
    <name type="scientific">Cuerna arida</name>
    <dbReference type="NCBI Taxonomy" id="1464854"/>
    <lineage>
        <taxon>Eukaryota</taxon>
        <taxon>Metazoa</taxon>
        <taxon>Ecdysozoa</taxon>
        <taxon>Arthropoda</taxon>
        <taxon>Hexapoda</taxon>
        <taxon>Insecta</taxon>
        <taxon>Pterygota</taxon>
        <taxon>Neoptera</taxon>
        <taxon>Paraneoptera</taxon>
        <taxon>Hemiptera</taxon>
        <taxon>Auchenorrhyncha</taxon>
        <taxon>Membracoidea</taxon>
        <taxon>Cicadellidae</taxon>
        <taxon>Cicadellinae</taxon>
        <taxon>Proconiini</taxon>
        <taxon>Cuerna</taxon>
    </lineage>
</organism>
<dbReference type="SMART" id="SM00320">
    <property type="entry name" value="WD40"/>
    <property type="match status" value="3"/>
</dbReference>
<dbReference type="InterPro" id="IPR045139">
    <property type="entry name" value="Aladin"/>
</dbReference>
<dbReference type="GO" id="GO:0006913">
    <property type="term" value="P:nucleocytoplasmic transport"/>
    <property type="evidence" value="ECO:0007669"/>
    <property type="project" value="TreeGrafter"/>
</dbReference>
<dbReference type="InterPro" id="IPR001680">
    <property type="entry name" value="WD40_rpt"/>
</dbReference>
<dbReference type="GO" id="GO:0005643">
    <property type="term" value="C:nuclear pore"/>
    <property type="evidence" value="ECO:0007669"/>
    <property type="project" value="TreeGrafter"/>
</dbReference>
<dbReference type="SUPFAM" id="SSF50978">
    <property type="entry name" value="WD40 repeat-like"/>
    <property type="match status" value="1"/>
</dbReference>
<reference evidence="2" key="1">
    <citation type="submission" date="2015-11" db="EMBL/GenBank/DDBJ databases">
        <title>De novo transcriptome assembly of four potential Pierce s Disease insect vectors from Arizona vineyards.</title>
        <authorList>
            <person name="Tassone E.E."/>
        </authorList>
    </citation>
    <scope>NUCLEOTIDE SEQUENCE</scope>
</reference>
<evidence type="ECO:0000259" key="1">
    <source>
        <dbReference type="Pfam" id="PF25460"/>
    </source>
</evidence>
<evidence type="ECO:0000313" key="2">
    <source>
        <dbReference type="EMBL" id="JAS52850.1"/>
    </source>
</evidence>
<dbReference type="InterPro" id="IPR036322">
    <property type="entry name" value="WD40_repeat_dom_sf"/>
</dbReference>